<dbReference type="HOGENOM" id="CLU_303491_0_0_1"/>
<evidence type="ECO:0000256" key="3">
    <source>
        <dbReference type="ARBA" id="ARBA00022741"/>
    </source>
</evidence>
<dbReference type="SMART" id="SM00212">
    <property type="entry name" value="UBCc"/>
    <property type="match status" value="1"/>
</dbReference>
<feature type="compositionally biased region" description="Low complexity" evidence="7">
    <location>
        <begin position="289"/>
        <end position="316"/>
    </location>
</feature>
<dbReference type="Gene3D" id="3.40.50.1820">
    <property type="entry name" value="alpha/beta hydrolase"/>
    <property type="match status" value="1"/>
</dbReference>
<feature type="domain" description="UBC core" evidence="8">
    <location>
        <begin position="2"/>
        <end position="150"/>
    </location>
</feature>
<dbReference type="InterPro" id="IPR050113">
    <property type="entry name" value="Ub_conjugating_enzyme"/>
</dbReference>
<evidence type="ECO:0000256" key="1">
    <source>
        <dbReference type="ARBA" id="ARBA00012486"/>
    </source>
</evidence>
<dbReference type="InterPro" id="IPR023313">
    <property type="entry name" value="UBQ-conjugating_AS"/>
</dbReference>
<dbReference type="eggNOG" id="KOG0417">
    <property type="taxonomic scope" value="Eukaryota"/>
</dbReference>
<dbReference type="Pfam" id="PF00179">
    <property type="entry name" value="UQ_con"/>
    <property type="match status" value="1"/>
</dbReference>
<gene>
    <name evidence="9" type="primary">Mo04696</name>
    <name evidence="9" type="ORF">E5Q_04696</name>
</gene>
<sequence length="981" mass="106692">MAGNRRLQKEYSELQSSPIEGASVELVSDSSLNKWQGVLHGPAASPYAGGKFKFTLEFPLEYPFKAPQLKILTKIYHPNVNEDGNICLGLLKSEAWKPSTKVGDVLRAVLQLLAEPNPDDPLMVKIAEQYNSNRPRFDYIAADWVSKHASDDDDDDHQQAARPSRQCVICTAQKTRASQHANQSFISRLLDRLRRSGRPGPPYRRSFTTPAISISPPADEHDVSIARPPATTLVPPITCSTFGSSLPISHHASLGLAFARNNHTAITPGTGQSVRSISSYERHALPGETRTCSSRSSRDCSGASETGSESSTSSYSLSDFEASASSDSELSNVTLLEADSDTRSELSYLSESDDSSPDQSRSFAASPGDARNATSTDLADFAVNEVAKIVLPAQCISLPVEYRHNAGAAKCAPVQAIHSLVVNFWLGLTAAVMSIYQTVELWWSRVHITRTLRDYNGKRANEDAIGDRELEFLKESRTSISVEQDELDLEMIHVQRWTPDDGEFDYQIWTAHRPKGQIDCDVLYIDDQASGNGLPAFARAYLVAGFRLVVPCLGSLDTALPEGTRPASMSSIFSAHKSACGGYKEINVTSARLLLGKVLRDLRSRDDEEGKLKPDSLLPPDSLGVNVDVRRTSQSARSPVQIRQKETRPVFLVGASIGGLVALSYALSSVSTPLRPSPSLLQRLGLARSHISADQINQLARDCDLPLVAGLALISATVESAAADSSQLRAMQVLERHLKFTANGLAGSLVLPPSNEVRRAAKQVQMTMSMLRAPLLLVHGTQDTITSCMAANSILAEAGSADKNLILMPGLRHIAQASLDQQVIISNDTVAWIIERVAWHRRHLSDRHHVRFSQQGVQIGSPSMPSLSIEEALPRSEDTHGRPLSRCTVSSCKDQQRHISLDMDTLEPARPSITIKFSPSTSLPVVENGYIPSKRGSAEGTAADAGSDDTIDIARPRTLSLVSIPSSRFLLQWPEACTHTA</sequence>
<organism evidence="9 10">
    <name type="scientific">Mixia osmundae (strain CBS 9802 / IAM 14324 / JCM 22182 / KY 12970)</name>
    <dbReference type="NCBI Taxonomy" id="764103"/>
    <lineage>
        <taxon>Eukaryota</taxon>
        <taxon>Fungi</taxon>
        <taxon>Dikarya</taxon>
        <taxon>Basidiomycota</taxon>
        <taxon>Pucciniomycotina</taxon>
        <taxon>Mixiomycetes</taxon>
        <taxon>Mixiales</taxon>
        <taxon>Mixiaceae</taxon>
        <taxon>Mixia</taxon>
    </lineage>
</organism>
<dbReference type="PROSITE" id="PS00183">
    <property type="entry name" value="UBC_1"/>
    <property type="match status" value="1"/>
</dbReference>
<keyword evidence="3" id="KW-0547">Nucleotide-binding</keyword>
<dbReference type="OrthoDB" id="9978460at2759"/>
<proteinExistence type="predicted"/>
<dbReference type="Proteomes" id="UP000009131">
    <property type="component" value="Unassembled WGS sequence"/>
</dbReference>
<dbReference type="PANTHER" id="PTHR24067">
    <property type="entry name" value="UBIQUITIN-CONJUGATING ENZYME E2"/>
    <property type="match status" value="1"/>
</dbReference>
<dbReference type="InterPro" id="IPR022742">
    <property type="entry name" value="Hydrolase_4"/>
</dbReference>
<keyword evidence="4" id="KW-0833">Ubl conjugation pathway</keyword>
<dbReference type="SUPFAM" id="SSF53474">
    <property type="entry name" value="alpha/beta-Hydrolases"/>
    <property type="match status" value="1"/>
</dbReference>
<evidence type="ECO:0000313" key="9">
    <source>
        <dbReference type="EMBL" id="GAA98016.1"/>
    </source>
</evidence>
<dbReference type="STRING" id="764103.G7E5A6"/>
<accession>G7E5A6</accession>
<feature type="active site" description="Glycyl thioester intermediate" evidence="6">
    <location>
        <position position="87"/>
    </location>
</feature>
<keyword evidence="2" id="KW-0808">Transferase</keyword>
<reference evidence="9 10" key="1">
    <citation type="journal article" date="2011" name="J. Gen. Appl. Microbiol.">
        <title>Draft genome sequencing of the enigmatic basidiomycete Mixia osmundae.</title>
        <authorList>
            <person name="Nishida H."/>
            <person name="Nagatsuka Y."/>
            <person name="Sugiyama J."/>
        </authorList>
    </citation>
    <scope>NUCLEOTIDE SEQUENCE [LARGE SCALE GENOMIC DNA]</scope>
    <source>
        <strain evidence="10">CBS 9802 / IAM 14324 / JCM 22182 / KY 12970</strain>
    </source>
</reference>
<feature type="region of interest" description="Disordered" evidence="7">
    <location>
        <begin position="285"/>
        <end position="316"/>
    </location>
</feature>
<dbReference type="InParanoid" id="G7E5A6"/>
<dbReference type="InterPro" id="IPR016135">
    <property type="entry name" value="UBQ-conjugating_enzyme/RWD"/>
</dbReference>
<evidence type="ECO:0000313" key="10">
    <source>
        <dbReference type="Proteomes" id="UP000009131"/>
    </source>
</evidence>
<keyword evidence="10" id="KW-1185">Reference proteome</keyword>
<dbReference type="PROSITE" id="PS50127">
    <property type="entry name" value="UBC_2"/>
    <property type="match status" value="1"/>
</dbReference>
<evidence type="ECO:0000256" key="4">
    <source>
        <dbReference type="ARBA" id="ARBA00022786"/>
    </source>
</evidence>
<evidence type="ECO:0000256" key="5">
    <source>
        <dbReference type="ARBA" id="ARBA00022840"/>
    </source>
</evidence>
<feature type="region of interest" description="Disordered" evidence="7">
    <location>
        <begin position="197"/>
        <end position="221"/>
    </location>
</feature>
<dbReference type="Pfam" id="PF12146">
    <property type="entry name" value="Hydrolase_4"/>
    <property type="match status" value="1"/>
</dbReference>
<dbReference type="CDD" id="cd23815">
    <property type="entry name" value="UBCc_SpUBC14-like"/>
    <property type="match status" value="1"/>
</dbReference>
<dbReference type="Gene3D" id="3.10.110.10">
    <property type="entry name" value="Ubiquitin Conjugating Enzyme"/>
    <property type="match status" value="1"/>
</dbReference>
<protein>
    <recommendedName>
        <fullName evidence="1">E2 ubiquitin-conjugating enzyme</fullName>
        <ecNumber evidence="1">2.3.2.23</ecNumber>
    </recommendedName>
</protein>
<dbReference type="EC" id="2.3.2.23" evidence="1"/>
<keyword evidence="5" id="KW-0067">ATP-binding</keyword>
<dbReference type="AlphaFoldDB" id="G7E5A6"/>
<dbReference type="GO" id="GO:0061631">
    <property type="term" value="F:ubiquitin conjugating enzyme activity"/>
    <property type="evidence" value="ECO:0007669"/>
    <property type="project" value="UniProtKB-EC"/>
</dbReference>
<dbReference type="InterPro" id="IPR029058">
    <property type="entry name" value="AB_hydrolase_fold"/>
</dbReference>
<evidence type="ECO:0000259" key="8">
    <source>
        <dbReference type="PROSITE" id="PS50127"/>
    </source>
</evidence>
<comment type="caution">
    <text evidence="9">The sequence shown here is derived from an EMBL/GenBank/DDBJ whole genome shotgun (WGS) entry which is preliminary data.</text>
</comment>
<evidence type="ECO:0000256" key="7">
    <source>
        <dbReference type="SAM" id="MobiDB-lite"/>
    </source>
</evidence>
<evidence type="ECO:0000256" key="2">
    <source>
        <dbReference type="ARBA" id="ARBA00022679"/>
    </source>
</evidence>
<evidence type="ECO:0000256" key="6">
    <source>
        <dbReference type="PROSITE-ProRule" id="PRU10133"/>
    </source>
</evidence>
<dbReference type="InterPro" id="IPR000608">
    <property type="entry name" value="UBC"/>
</dbReference>
<dbReference type="SUPFAM" id="SSF54495">
    <property type="entry name" value="UBC-like"/>
    <property type="match status" value="1"/>
</dbReference>
<feature type="region of interest" description="Disordered" evidence="7">
    <location>
        <begin position="346"/>
        <end position="372"/>
    </location>
</feature>
<reference evidence="9 10" key="2">
    <citation type="journal article" date="2012" name="Open Biol.">
        <title>Characteristics of nucleosomes and linker DNA regions on the genome of the basidiomycete Mixia osmundae revealed by mono- and dinucleosome mapping.</title>
        <authorList>
            <person name="Nishida H."/>
            <person name="Kondo S."/>
            <person name="Matsumoto T."/>
            <person name="Suzuki Y."/>
            <person name="Yoshikawa H."/>
            <person name="Taylor T.D."/>
            <person name="Sugiyama J."/>
        </authorList>
    </citation>
    <scope>NUCLEOTIDE SEQUENCE [LARGE SCALE GENOMIC DNA]</scope>
    <source>
        <strain evidence="10">CBS 9802 / IAM 14324 / JCM 22182 / KY 12970</strain>
    </source>
</reference>
<dbReference type="FunFam" id="3.10.110.10:FF:000060">
    <property type="entry name" value="Ubiquitin conjugating enzyme (UbcB)"/>
    <property type="match status" value="1"/>
</dbReference>
<dbReference type="EMBL" id="BABT02000150">
    <property type="protein sequence ID" value="GAA98016.1"/>
    <property type="molecule type" value="Genomic_DNA"/>
</dbReference>
<dbReference type="GO" id="GO:0005524">
    <property type="term" value="F:ATP binding"/>
    <property type="evidence" value="ECO:0007669"/>
    <property type="project" value="UniProtKB-KW"/>
</dbReference>
<name>G7E5A6_MIXOS</name>